<dbReference type="InterPro" id="IPR011006">
    <property type="entry name" value="CheY-like_superfamily"/>
</dbReference>
<evidence type="ECO:0000313" key="4">
    <source>
        <dbReference type="Proteomes" id="UP000634004"/>
    </source>
</evidence>
<dbReference type="RefSeq" id="WP_189497648.1">
    <property type="nucleotide sequence ID" value="NZ_BMZH01000006.1"/>
</dbReference>
<keyword evidence="1" id="KW-0597">Phosphoprotein</keyword>
<reference evidence="3" key="2">
    <citation type="submission" date="2020-09" db="EMBL/GenBank/DDBJ databases">
        <authorList>
            <person name="Sun Q."/>
            <person name="Kim S."/>
        </authorList>
    </citation>
    <scope>NUCLEOTIDE SEQUENCE</scope>
    <source>
        <strain evidence="3">KCTC 32513</strain>
    </source>
</reference>
<feature type="domain" description="Response regulatory" evidence="2">
    <location>
        <begin position="9"/>
        <end position="127"/>
    </location>
</feature>
<evidence type="ECO:0000313" key="3">
    <source>
        <dbReference type="EMBL" id="GHA95472.1"/>
    </source>
</evidence>
<sequence length="140" mass="15799">MASDFSVFNVLLIDDEIEELELIKRIFRALTHTPIRVDHAYKCSEAVNFLQRHPYDLVLLDNHLSGNISAEFSAPFIVSAFKTETVAIISNDIHHAYLSDPKSLGVDHVIDKAKIIPFLRDQHALKVEAEARNIKAAVNH</sequence>
<keyword evidence="4" id="KW-1185">Reference proteome</keyword>
<proteinExistence type="predicted"/>
<dbReference type="Proteomes" id="UP000634004">
    <property type="component" value="Unassembled WGS sequence"/>
</dbReference>
<feature type="modified residue" description="4-aspartylphosphate" evidence="1">
    <location>
        <position position="61"/>
    </location>
</feature>
<dbReference type="PROSITE" id="PS50110">
    <property type="entry name" value="RESPONSE_REGULATORY"/>
    <property type="match status" value="1"/>
</dbReference>
<dbReference type="GO" id="GO:0000160">
    <property type="term" value="P:phosphorelay signal transduction system"/>
    <property type="evidence" value="ECO:0007669"/>
    <property type="project" value="InterPro"/>
</dbReference>
<comment type="caution">
    <text evidence="3">The sequence shown here is derived from an EMBL/GenBank/DDBJ whole genome shotgun (WGS) entry which is preliminary data.</text>
</comment>
<dbReference type="InterPro" id="IPR001789">
    <property type="entry name" value="Sig_transdc_resp-reg_receiver"/>
</dbReference>
<evidence type="ECO:0000256" key="1">
    <source>
        <dbReference type="PROSITE-ProRule" id="PRU00169"/>
    </source>
</evidence>
<gene>
    <name evidence="3" type="ORF">GCM10009069_18100</name>
</gene>
<protein>
    <recommendedName>
        <fullName evidence="2">Response regulatory domain-containing protein</fullName>
    </recommendedName>
</protein>
<name>A0A8J3CSM1_9PROT</name>
<organism evidence="3 4">
    <name type="scientific">Algimonas arctica</name>
    <dbReference type="NCBI Taxonomy" id="1479486"/>
    <lineage>
        <taxon>Bacteria</taxon>
        <taxon>Pseudomonadati</taxon>
        <taxon>Pseudomonadota</taxon>
        <taxon>Alphaproteobacteria</taxon>
        <taxon>Maricaulales</taxon>
        <taxon>Robiginitomaculaceae</taxon>
        <taxon>Algimonas</taxon>
    </lineage>
</organism>
<dbReference type="EMBL" id="BMZH01000006">
    <property type="protein sequence ID" value="GHA95472.1"/>
    <property type="molecule type" value="Genomic_DNA"/>
</dbReference>
<accession>A0A8J3CSM1</accession>
<evidence type="ECO:0000259" key="2">
    <source>
        <dbReference type="PROSITE" id="PS50110"/>
    </source>
</evidence>
<dbReference type="CDD" id="cd00156">
    <property type="entry name" value="REC"/>
    <property type="match status" value="1"/>
</dbReference>
<reference evidence="3" key="1">
    <citation type="journal article" date="2014" name="Int. J. Syst. Evol. Microbiol.">
        <title>Complete genome sequence of Corynebacterium casei LMG S-19264T (=DSM 44701T), isolated from a smear-ripened cheese.</title>
        <authorList>
            <consortium name="US DOE Joint Genome Institute (JGI-PGF)"/>
            <person name="Walter F."/>
            <person name="Albersmeier A."/>
            <person name="Kalinowski J."/>
            <person name="Ruckert C."/>
        </authorList>
    </citation>
    <scope>NUCLEOTIDE SEQUENCE</scope>
    <source>
        <strain evidence="3">KCTC 32513</strain>
    </source>
</reference>
<dbReference type="AlphaFoldDB" id="A0A8J3CSM1"/>
<dbReference type="Gene3D" id="3.40.50.2300">
    <property type="match status" value="1"/>
</dbReference>
<dbReference type="SUPFAM" id="SSF52172">
    <property type="entry name" value="CheY-like"/>
    <property type="match status" value="1"/>
</dbReference>